<protein>
    <recommendedName>
        <fullName evidence="2">Phytanoyl-CoA dioxygenase</fullName>
    </recommendedName>
</protein>
<name>A0A382PVE5_9ZZZZ</name>
<dbReference type="AlphaFoldDB" id="A0A382PVE5"/>
<dbReference type="SUPFAM" id="SSF51197">
    <property type="entry name" value="Clavaminate synthase-like"/>
    <property type="match status" value="1"/>
</dbReference>
<organism evidence="1">
    <name type="scientific">marine metagenome</name>
    <dbReference type="NCBI Taxonomy" id="408172"/>
    <lineage>
        <taxon>unclassified sequences</taxon>
        <taxon>metagenomes</taxon>
        <taxon>ecological metagenomes</taxon>
    </lineage>
</organism>
<gene>
    <name evidence="1" type="ORF">METZ01_LOCUS329489</name>
</gene>
<dbReference type="EMBL" id="UINC01109667">
    <property type="protein sequence ID" value="SVC76635.1"/>
    <property type="molecule type" value="Genomic_DNA"/>
</dbReference>
<dbReference type="InterPro" id="IPR008775">
    <property type="entry name" value="Phytyl_CoA_dOase-like"/>
</dbReference>
<feature type="non-terminal residue" evidence="1">
    <location>
        <position position="1"/>
    </location>
</feature>
<dbReference type="Pfam" id="PF05721">
    <property type="entry name" value="PhyH"/>
    <property type="match status" value="1"/>
</dbReference>
<accession>A0A382PVE5</accession>
<proteinExistence type="predicted"/>
<evidence type="ECO:0000313" key="1">
    <source>
        <dbReference type="EMBL" id="SVC76635.1"/>
    </source>
</evidence>
<sequence>DTEENQGGFQCIPGIHHQLTDFGANHSLNHKYKIPNLKKFIPQAIPGKAGDLLIWHRALAHGSGYNASDNPRLAQYISMQPARLKNEDYRQQRISLWRNREEPLSRAFPGDPRGWEKERPVAKLTPLGKKLLGLATWE</sequence>
<dbReference type="PANTHER" id="PTHR31630:SF6">
    <property type="entry name" value="PHYTANOYL-COA DIOXYGENASE-RELATED"/>
    <property type="match status" value="1"/>
</dbReference>
<reference evidence="1" key="1">
    <citation type="submission" date="2018-05" db="EMBL/GenBank/DDBJ databases">
        <authorList>
            <person name="Lanie J.A."/>
            <person name="Ng W.-L."/>
            <person name="Kazmierczak K.M."/>
            <person name="Andrzejewski T.M."/>
            <person name="Davidsen T.M."/>
            <person name="Wayne K.J."/>
            <person name="Tettelin H."/>
            <person name="Glass J.I."/>
            <person name="Rusch D."/>
            <person name="Podicherti R."/>
            <person name="Tsui H.-C.T."/>
            <person name="Winkler M.E."/>
        </authorList>
    </citation>
    <scope>NUCLEOTIDE SEQUENCE</scope>
</reference>
<dbReference type="Gene3D" id="2.60.120.620">
    <property type="entry name" value="q2cbj1_9rhob like domain"/>
    <property type="match status" value="1"/>
</dbReference>
<dbReference type="PANTHER" id="PTHR31630">
    <property type="entry name" value="PHYTANOYL-COA DIOXYGENASE-RELATED-RELATED"/>
    <property type="match status" value="1"/>
</dbReference>
<evidence type="ECO:0008006" key="2">
    <source>
        <dbReference type="Google" id="ProtNLM"/>
    </source>
</evidence>